<dbReference type="HOGENOM" id="CLU_047691_17_0_0"/>
<accession>A3ZWP2</accession>
<keyword evidence="4" id="KW-0804">Transcription</keyword>
<dbReference type="Pfam" id="PF04542">
    <property type="entry name" value="Sigma70_r2"/>
    <property type="match status" value="1"/>
</dbReference>
<dbReference type="InterPro" id="IPR013249">
    <property type="entry name" value="RNA_pol_sigma70_r4_t2"/>
</dbReference>
<dbReference type="GO" id="GO:0016987">
    <property type="term" value="F:sigma factor activity"/>
    <property type="evidence" value="ECO:0007669"/>
    <property type="project" value="UniProtKB-KW"/>
</dbReference>
<dbReference type="InterPro" id="IPR007627">
    <property type="entry name" value="RNA_pol_sigma70_r2"/>
</dbReference>
<dbReference type="InterPro" id="IPR013324">
    <property type="entry name" value="RNA_pol_sigma_r3/r4-like"/>
</dbReference>
<dbReference type="NCBIfam" id="TIGR02989">
    <property type="entry name" value="Sig-70_gvs1"/>
    <property type="match status" value="1"/>
</dbReference>
<dbReference type="PANTHER" id="PTHR43133">
    <property type="entry name" value="RNA POLYMERASE ECF-TYPE SIGMA FACTO"/>
    <property type="match status" value="1"/>
</dbReference>
<feature type="domain" description="RNA polymerase sigma-70 region 2" evidence="5">
    <location>
        <begin position="39"/>
        <end position="101"/>
    </location>
</feature>
<comment type="similarity">
    <text evidence="1">Belongs to the sigma-70 factor family. ECF subfamily.</text>
</comment>
<evidence type="ECO:0000256" key="4">
    <source>
        <dbReference type="ARBA" id="ARBA00023163"/>
    </source>
</evidence>
<dbReference type="SUPFAM" id="SSF88946">
    <property type="entry name" value="Sigma2 domain of RNA polymerase sigma factors"/>
    <property type="match status" value="1"/>
</dbReference>
<proteinExistence type="inferred from homology"/>
<dbReference type="SUPFAM" id="SSF88659">
    <property type="entry name" value="Sigma3 and sigma4 domains of RNA polymerase sigma factors"/>
    <property type="match status" value="1"/>
</dbReference>
<organism evidence="7 8">
    <name type="scientific">Blastopirellula marina DSM 3645</name>
    <dbReference type="NCBI Taxonomy" id="314230"/>
    <lineage>
        <taxon>Bacteria</taxon>
        <taxon>Pseudomonadati</taxon>
        <taxon>Planctomycetota</taxon>
        <taxon>Planctomycetia</taxon>
        <taxon>Pirellulales</taxon>
        <taxon>Pirellulaceae</taxon>
        <taxon>Blastopirellula</taxon>
    </lineage>
</organism>
<reference evidence="7 8" key="1">
    <citation type="submission" date="2006-02" db="EMBL/GenBank/DDBJ databases">
        <authorList>
            <person name="Amann R."/>
            <person name="Ferriera S."/>
            <person name="Johnson J."/>
            <person name="Kravitz S."/>
            <person name="Halpern A."/>
            <person name="Remington K."/>
            <person name="Beeson K."/>
            <person name="Tran B."/>
            <person name="Rogers Y.-H."/>
            <person name="Friedman R."/>
            <person name="Venter J.C."/>
        </authorList>
    </citation>
    <scope>NUCLEOTIDE SEQUENCE [LARGE SCALE GENOMIC DNA]</scope>
    <source>
        <strain evidence="7 8">DSM 3645</strain>
    </source>
</reference>
<dbReference type="OrthoDB" id="6383365at2"/>
<dbReference type="EMBL" id="AANZ01000016">
    <property type="protein sequence ID" value="EAQ79016.1"/>
    <property type="molecule type" value="Genomic_DNA"/>
</dbReference>
<dbReference type="Gene3D" id="1.10.10.10">
    <property type="entry name" value="Winged helix-like DNA-binding domain superfamily/Winged helix DNA-binding domain"/>
    <property type="match status" value="1"/>
</dbReference>
<evidence type="ECO:0000313" key="7">
    <source>
        <dbReference type="EMBL" id="EAQ79016.1"/>
    </source>
</evidence>
<evidence type="ECO:0000256" key="3">
    <source>
        <dbReference type="ARBA" id="ARBA00023082"/>
    </source>
</evidence>
<evidence type="ECO:0000259" key="5">
    <source>
        <dbReference type="Pfam" id="PF04542"/>
    </source>
</evidence>
<sequence length="194" mass="22441">MNRKTDDMAAEVRVTNGTPGRRDSFVERDEWFRKELDSIQRVLFSFVASLVRDSHLVRDVVQETSLVIWKKRDEFTPGTNFRSWALRIAYYQSLAALKASDRSRLVFRQDLVDQLSEQAGTSEAILTDDMSNRLRSCLHRLTARQREVIELRYHQARSIEFIAENSDRSRTAVGMLLSRARAALLQCMKSGVKQ</sequence>
<feature type="domain" description="RNA polymerase sigma factor 70 region 4 type 2" evidence="6">
    <location>
        <begin position="132"/>
        <end position="184"/>
    </location>
</feature>
<dbReference type="GO" id="GO:0006352">
    <property type="term" value="P:DNA-templated transcription initiation"/>
    <property type="evidence" value="ECO:0007669"/>
    <property type="project" value="InterPro"/>
</dbReference>
<dbReference type="NCBIfam" id="TIGR02937">
    <property type="entry name" value="sigma70-ECF"/>
    <property type="match status" value="1"/>
</dbReference>
<evidence type="ECO:0000313" key="8">
    <source>
        <dbReference type="Proteomes" id="UP000004358"/>
    </source>
</evidence>
<gene>
    <name evidence="7" type="ORF">DSM3645_13670</name>
</gene>
<comment type="caution">
    <text evidence="7">The sequence shown here is derived from an EMBL/GenBank/DDBJ whole genome shotgun (WGS) entry which is preliminary data.</text>
</comment>
<name>A3ZWP2_9BACT</name>
<dbReference type="InterPro" id="IPR036388">
    <property type="entry name" value="WH-like_DNA-bd_sf"/>
</dbReference>
<dbReference type="GO" id="GO:0003677">
    <property type="term" value="F:DNA binding"/>
    <property type="evidence" value="ECO:0007669"/>
    <property type="project" value="InterPro"/>
</dbReference>
<dbReference type="InterPro" id="IPR014284">
    <property type="entry name" value="RNA_pol_sigma-70_dom"/>
</dbReference>
<evidence type="ECO:0000256" key="1">
    <source>
        <dbReference type="ARBA" id="ARBA00010641"/>
    </source>
</evidence>
<dbReference type="RefSeq" id="WP_002650632.1">
    <property type="nucleotide sequence ID" value="NZ_CH672376.1"/>
</dbReference>
<evidence type="ECO:0000259" key="6">
    <source>
        <dbReference type="Pfam" id="PF08281"/>
    </source>
</evidence>
<keyword evidence="3" id="KW-0731">Sigma factor</keyword>
<dbReference type="eggNOG" id="COG1595">
    <property type="taxonomic scope" value="Bacteria"/>
</dbReference>
<dbReference type="InterPro" id="IPR039425">
    <property type="entry name" value="RNA_pol_sigma-70-like"/>
</dbReference>
<evidence type="ECO:0000256" key="2">
    <source>
        <dbReference type="ARBA" id="ARBA00023015"/>
    </source>
</evidence>
<dbReference type="Proteomes" id="UP000004358">
    <property type="component" value="Unassembled WGS sequence"/>
</dbReference>
<keyword evidence="2" id="KW-0805">Transcription regulation</keyword>
<dbReference type="Gene3D" id="1.10.1740.10">
    <property type="match status" value="1"/>
</dbReference>
<dbReference type="Pfam" id="PF08281">
    <property type="entry name" value="Sigma70_r4_2"/>
    <property type="match status" value="1"/>
</dbReference>
<dbReference type="AlphaFoldDB" id="A3ZWP2"/>
<dbReference type="InterPro" id="IPR014331">
    <property type="entry name" value="RNA_pol_sigma70_ECF_RHOBA"/>
</dbReference>
<dbReference type="STRING" id="314230.DSM3645_13670"/>
<dbReference type="PANTHER" id="PTHR43133:SF51">
    <property type="entry name" value="RNA POLYMERASE SIGMA FACTOR"/>
    <property type="match status" value="1"/>
</dbReference>
<protein>
    <submittedName>
        <fullName evidence="7">Probable extracytoplasmic function alternative sigma factor</fullName>
    </submittedName>
</protein>
<dbReference type="InterPro" id="IPR013325">
    <property type="entry name" value="RNA_pol_sigma_r2"/>
</dbReference>